<dbReference type="Proteomes" id="UP001206639">
    <property type="component" value="Unassembled WGS sequence"/>
</dbReference>
<comment type="caution">
    <text evidence="1">The sequence shown here is derived from an EMBL/GenBank/DDBJ whole genome shotgun (WGS) entry which is preliminary data.</text>
</comment>
<proteinExistence type="predicted"/>
<organism evidence="1 2">
    <name type="scientific">Mycobacterium deserti</name>
    <dbReference type="NCBI Taxonomy" id="2978347"/>
    <lineage>
        <taxon>Bacteria</taxon>
        <taxon>Bacillati</taxon>
        <taxon>Actinomycetota</taxon>
        <taxon>Actinomycetes</taxon>
        <taxon>Mycobacteriales</taxon>
        <taxon>Mycobacteriaceae</taxon>
        <taxon>Mycobacterium</taxon>
    </lineage>
</organism>
<accession>A0ABT2MBY3</accession>
<evidence type="ECO:0000313" key="2">
    <source>
        <dbReference type="Proteomes" id="UP001206639"/>
    </source>
</evidence>
<evidence type="ECO:0000313" key="1">
    <source>
        <dbReference type="EMBL" id="MCT7659779.1"/>
    </source>
</evidence>
<dbReference type="RefSeq" id="WP_260993799.1">
    <property type="nucleotide sequence ID" value="NZ_JAODWD010000003.1"/>
</dbReference>
<dbReference type="EMBL" id="JAODWD010000003">
    <property type="protein sequence ID" value="MCT7659779.1"/>
    <property type="molecule type" value="Genomic_DNA"/>
</dbReference>
<gene>
    <name evidence="1" type="ORF">N4S67_15270</name>
</gene>
<keyword evidence="2" id="KW-1185">Reference proteome</keyword>
<reference evidence="2" key="1">
    <citation type="submission" date="2023-07" db="EMBL/GenBank/DDBJ databases">
        <authorList>
            <person name="Deng Y."/>
            <person name="Zhang Y.-Q."/>
        </authorList>
    </citation>
    <scope>NUCLEOTIDE SEQUENCE [LARGE SCALE GENOMIC DNA]</scope>
    <source>
        <strain evidence="2">CPCC 205710</strain>
    </source>
</reference>
<name>A0ABT2MBY3_9MYCO</name>
<sequence length="97" mass="10904">MFRIDGINGESIVVDGAWVEKLRANTSRGRNPADQYSGTEVKELTRRKKLFGGEKEHLLQVIVSVGTFYSLMVPAERRAEVDALIAELEQARDRARS</sequence>
<protein>
    <submittedName>
        <fullName evidence="1">Uncharacterized protein</fullName>
    </submittedName>
</protein>